<proteinExistence type="predicted"/>
<dbReference type="SUPFAM" id="SSF53756">
    <property type="entry name" value="UDP-Glycosyltransferase/glycogen phosphorylase"/>
    <property type="match status" value="1"/>
</dbReference>
<evidence type="ECO:0000259" key="1">
    <source>
        <dbReference type="Pfam" id="PF00534"/>
    </source>
</evidence>
<evidence type="ECO:0000313" key="2">
    <source>
        <dbReference type="EMBL" id="NOJ13174.1"/>
    </source>
</evidence>
<feature type="domain" description="Glycosyl transferase family 1" evidence="1">
    <location>
        <begin position="185"/>
        <end position="341"/>
    </location>
</feature>
<comment type="caution">
    <text evidence="2">The sequence shown here is derived from an EMBL/GenBank/DDBJ whole genome shotgun (WGS) entry which is preliminary data.</text>
</comment>
<dbReference type="Gene3D" id="3.40.50.2000">
    <property type="entry name" value="Glycogen Phosphorylase B"/>
    <property type="match status" value="2"/>
</dbReference>
<dbReference type="Pfam" id="PF00534">
    <property type="entry name" value="Glycos_transf_1"/>
    <property type="match status" value="1"/>
</dbReference>
<dbReference type="PANTHER" id="PTHR12526:SF630">
    <property type="entry name" value="GLYCOSYLTRANSFERASE"/>
    <property type="match status" value="1"/>
</dbReference>
<dbReference type="EMBL" id="VTXL01000007">
    <property type="protein sequence ID" value="NOJ13174.1"/>
    <property type="molecule type" value="Genomic_DNA"/>
</dbReference>
<dbReference type="GO" id="GO:1901135">
    <property type="term" value="P:carbohydrate derivative metabolic process"/>
    <property type="evidence" value="ECO:0007669"/>
    <property type="project" value="UniProtKB-ARBA"/>
</dbReference>
<dbReference type="InterPro" id="IPR001296">
    <property type="entry name" value="Glyco_trans_1"/>
</dbReference>
<dbReference type="RefSeq" id="WP_171328848.1">
    <property type="nucleotide sequence ID" value="NZ_CAWPOP010000057.1"/>
</dbReference>
<reference evidence="2 3" key="1">
    <citation type="submission" date="2019-09" db="EMBL/GenBank/DDBJ databases">
        <title>Draft genome sequencing and comparative genomics of hatchery-associated Vibrios.</title>
        <authorList>
            <person name="Kehlet-Delgado H."/>
            <person name="Mueller R.S."/>
        </authorList>
    </citation>
    <scope>NUCLEOTIDE SEQUENCE [LARGE SCALE GENOMIC DNA]</scope>
    <source>
        <strain evidence="2 3">99-70-13A3</strain>
    </source>
</reference>
<dbReference type="Proteomes" id="UP000519158">
    <property type="component" value="Unassembled WGS sequence"/>
</dbReference>
<dbReference type="PANTHER" id="PTHR12526">
    <property type="entry name" value="GLYCOSYLTRANSFERASE"/>
    <property type="match status" value="1"/>
</dbReference>
<sequence>MKKIILYINSMKPAGGIERVVSTLANELCYNYQVCILVKDKGESFYPLNPKIEVISINSEVELNMNSRISRAFSLLKNFFSSTLKLRNYLASSSFDYIYVTTPLAFWESFFSGFCNSKIIASEHGARTNYNSVYNFLKKGYKFSAFYMVPTVDDYNYYLDKGYPVKYIPHLRPDLAYSKNQVSVKKILNIGRYTNDKQQLKLIHMWNELVKQRDAKDWVLVIVGSGELENKMKMLISELKLDDLIELVPPQKNIEKIYLDASLFVLSSSSEGFGMVVLEALSFGLPVVSFDCPSGPKDIITNNKDGVLIEPDNFDELKNNLLSLMINKKNRQEMSDYGYERMKHWNSENIMSKFEGML</sequence>
<dbReference type="CDD" id="cd03820">
    <property type="entry name" value="GT4_AmsD-like"/>
    <property type="match status" value="1"/>
</dbReference>
<keyword evidence="2" id="KW-0808">Transferase</keyword>
<protein>
    <submittedName>
        <fullName evidence="2">Glycosyltransferase family 4 protein</fullName>
    </submittedName>
</protein>
<dbReference type="GO" id="GO:0016757">
    <property type="term" value="F:glycosyltransferase activity"/>
    <property type="evidence" value="ECO:0007669"/>
    <property type="project" value="InterPro"/>
</dbReference>
<name>A0A7Y4G1G0_VIBSP</name>
<gene>
    <name evidence="2" type="ORF">F0234_10445</name>
</gene>
<organism evidence="2 3">
    <name type="scientific">Vibrio splendidus</name>
    <dbReference type="NCBI Taxonomy" id="29497"/>
    <lineage>
        <taxon>Bacteria</taxon>
        <taxon>Pseudomonadati</taxon>
        <taxon>Pseudomonadota</taxon>
        <taxon>Gammaproteobacteria</taxon>
        <taxon>Vibrionales</taxon>
        <taxon>Vibrionaceae</taxon>
        <taxon>Vibrio</taxon>
    </lineage>
</organism>
<evidence type="ECO:0000313" key="3">
    <source>
        <dbReference type="Proteomes" id="UP000519158"/>
    </source>
</evidence>
<accession>A0A7Y4G1G0</accession>
<dbReference type="AlphaFoldDB" id="A0A7Y4G1G0"/>